<protein>
    <submittedName>
        <fullName evidence="1">Uncharacterized protein</fullName>
    </submittedName>
</protein>
<sequence>MQSKKRAFSSLYWDEKTRFAVPPKFDHAAALSELTISRAELPAHSTNAGVSVSDSQLLHFSVRPTYGELRCFDYLLNCYYSMMGIKMQGVKPNAHDPVRKLWTTEGAKNPRLNFSRAFR</sequence>
<gene>
    <name evidence="1" type="ORF">HMPREF0542_12200</name>
</gene>
<evidence type="ECO:0000313" key="1">
    <source>
        <dbReference type="EMBL" id="EFZ33683.1"/>
    </source>
</evidence>
<evidence type="ECO:0000313" key="2">
    <source>
        <dbReference type="Proteomes" id="UP000004099"/>
    </source>
</evidence>
<proteinExistence type="predicted"/>
<accession>E7FTH2</accession>
<comment type="caution">
    <text evidence="1">The sequence shown here is derived from an EMBL/GenBank/DDBJ whole genome shotgun (WGS) entry which is preliminary data.</text>
</comment>
<organism evidence="1 2">
    <name type="scientific">Ligilactobacillus ruminis ATCC 25644</name>
    <dbReference type="NCBI Taxonomy" id="525362"/>
    <lineage>
        <taxon>Bacteria</taxon>
        <taxon>Bacillati</taxon>
        <taxon>Bacillota</taxon>
        <taxon>Bacilli</taxon>
        <taxon>Lactobacillales</taxon>
        <taxon>Lactobacillaceae</taxon>
        <taxon>Ligilactobacillus</taxon>
    </lineage>
</organism>
<name>E7FTH2_9LACO</name>
<reference evidence="1 2" key="1">
    <citation type="submission" date="2011-01" db="EMBL/GenBank/DDBJ databases">
        <authorList>
            <person name="Muzny D."/>
            <person name="Qin X."/>
            <person name="Buhay C."/>
            <person name="Dugan-Rocha S."/>
            <person name="Ding Y."/>
            <person name="Chen G."/>
            <person name="Hawes A."/>
            <person name="Holder M."/>
            <person name="Jhangiani S."/>
            <person name="Johnson A."/>
            <person name="Khan Z."/>
            <person name="Li Z."/>
            <person name="Liu W."/>
            <person name="Liu X."/>
            <person name="Perez L."/>
            <person name="Shen H."/>
            <person name="Wang Q."/>
            <person name="Watt J."/>
            <person name="Xi L."/>
            <person name="Xin Y."/>
            <person name="Zhou J."/>
            <person name="Deng J."/>
            <person name="Jiang H."/>
            <person name="Liu Y."/>
            <person name="Qu J."/>
            <person name="Song X.-Z."/>
            <person name="Zhang L."/>
            <person name="Villasana D."/>
            <person name="Johnson A."/>
            <person name="Liu J."/>
            <person name="Liyanage D."/>
            <person name="Lorensuhewa L."/>
            <person name="Robinson T."/>
            <person name="Song A."/>
            <person name="Song B.-B."/>
            <person name="Dinh H."/>
            <person name="Thornton R."/>
            <person name="Coyle M."/>
            <person name="Francisco L."/>
            <person name="Jackson L."/>
            <person name="Javaid M."/>
            <person name="Korchina V."/>
            <person name="Kovar C."/>
            <person name="Mata R."/>
            <person name="Mathew T."/>
            <person name="Ngo R."/>
            <person name="Nguyen L."/>
            <person name="Nguyen N."/>
            <person name="Okwuonu G."/>
            <person name="Ongeri F."/>
            <person name="Pham C."/>
            <person name="Simmons D."/>
            <person name="Wilczek-Boney K."/>
            <person name="Hale W."/>
            <person name="Jakkamsetti A."/>
            <person name="Pham P."/>
            <person name="Ruth R."/>
            <person name="San Lucas F."/>
            <person name="Warren J."/>
            <person name="Zhang J."/>
            <person name="Zhao Z."/>
            <person name="Zhou C."/>
            <person name="Zhu D."/>
            <person name="Lee S."/>
            <person name="Bess C."/>
            <person name="Blankenburg K."/>
            <person name="Forbes L."/>
            <person name="Fu Q."/>
            <person name="Gubbala S."/>
            <person name="Hirani K."/>
            <person name="Jayaseelan J.C."/>
            <person name="Lara F."/>
            <person name="Munidasa M."/>
            <person name="Palculict T."/>
            <person name="Patil S."/>
            <person name="Pu L.-L."/>
            <person name="Saada N."/>
            <person name="Tang L."/>
            <person name="Weissenberger G."/>
            <person name="Zhu Y."/>
            <person name="Hemphill L."/>
            <person name="Shang Y."/>
            <person name="Youmans B."/>
            <person name="Ayvaz T."/>
            <person name="Ross M."/>
            <person name="Santibanez J."/>
            <person name="Aqrawi P."/>
            <person name="Gross S."/>
            <person name="Joshi V."/>
            <person name="Fowler G."/>
            <person name="Nazareth L."/>
            <person name="Reid J."/>
            <person name="Worley K."/>
            <person name="Petrosino J."/>
            <person name="Highlander S."/>
            <person name="Gibbs R."/>
        </authorList>
    </citation>
    <scope>NUCLEOTIDE SEQUENCE [LARGE SCALE GENOMIC DNA]</scope>
    <source>
        <strain evidence="1 2">ATCC 25644</strain>
    </source>
</reference>
<dbReference type="EMBL" id="ACGS02000054">
    <property type="protein sequence ID" value="EFZ33683.1"/>
    <property type="molecule type" value="Genomic_DNA"/>
</dbReference>
<dbReference type="AlphaFoldDB" id="E7FTH2"/>
<dbReference type="HOGENOM" id="CLU_2058419_0_0_9"/>
<dbReference type="Proteomes" id="UP000004099">
    <property type="component" value="Unassembled WGS sequence"/>
</dbReference>